<reference evidence="1" key="1">
    <citation type="submission" date="2022-08" db="EMBL/GenBank/DDBJ databases">
        <authorList>
            <person name="Dale J.L."/>
        </authorList>
    </citation>
    <scope>NUCLEOTIDE SEQUENCE</scope>
    <source>
        <strain evidence="1">2022EL-00758</strain>
    </source>
</reference>
<comment type="caution">
    <text evidence="1">The sequence shown here is derived from an EMBL/GenBank/DDBJ whole genome shotgun (WGS) entry which is preliminary data.</text>
</comment>
<evidence type="ECO:0000313" key="1">
    <source>
        <dbReference type="EMBL" id="MCY0791981.1"/>
    </source>
</evidence>
<gene>
    <name evidence="1" type="ORF">N0392_20175</name>
</gene>
<evidence type="ECO:0000313" key="2">
    <source>
        <dbReference type="Proteomes" id="UP001076655"/>
    </source>
</evidence>
<dbReference type="AlphaFoldDB" id="A0A9Q4GTG5"/>
<proteinExistence type="predicted"/>
<organism evidence="1 2">
    <name type="scientific">Morganella morganii</name>
    <name type="common">Proteus morganii</name>
    <dbReference type="NCBI Taxonomy" id="582"/>
    <lineage>
        <taxon>Bacteria</taxon>
        <taxon>Pseudomonadati</taxon>
        <taxon>Pseudomonadota</taxon>
        <taxon>Gammaproteobacteria</taxon>
        <taxon>Enterobacterales</taxon>
        <taxon>Morganellaceae</taxon>
        <taxon>Morganella</taxon>
    </lineage>
</organism>
<protein>
    <submittedName>
        <fullName evidence="1">Uncharacterized protein</fullName>
    </submittedName>
</protein>
<dbReference type="Proteomes" id="UP001076655">
    <property type="component" value="Unassembled WGS sequence"/>
</dbReference>
<accession>A0A9Q4GTG5</accession>
<dbReference type="EMBL" id="JAPNMI010000019">
    <property type="protein sequence ID" value="MCY0791981.1"/>
    <property type="molecule type" value="Genomic_DNA"/>
</dbReference>
<dbReference type="RefSeq" id="WP_267785962.1">
    <property type="nucleotide sequence ID" value="NZ_JAPNMI010000019.1"/>
</dbReference>
<sequence>MARRSELKGIAIAINGSFVSRNNDFNGYWSIGQIKSFALYNGLTSVTFPLTLPMTNSVSNLQNYMVNRYAKMLNTLLTKQKLPSLWVSNAVIKIDFNANVEYAKLYENTTSGEPFQCTCKITDDNDRDYSSIMYGRCLPHSVVRELKSTRNSPSV</sequence>
<name>A0A9Q4GTG5_MORMO</name>